<evidence type="ECO:0000256" key="1">
    <source>
        <dbReference type="SAM" id="MobiDB-lite"/>
    </source>
</evidence>
<dbReference type="Proteomes" id="UP001175228">
    <property type="component" value="Unassembled WGS sequence"/>
</dbReference>
<organism evidence="2 3">
    <name type="scientific">Armillaria luteobubalina</name>
    <dbReference type="NCBI Taxonomy" id="153913"/>
    <lineage>
        <taxon>Eukaryota</taxon>
        <taxon>Fungi</taxon>
        <taxon>Dikarya</taxon>
        <taxon>Basidiomycota</taxon>
        <taxon>Agaricomycotina</taxon>
        <taxon>Agaricomycetes</taxon>
        <taxon>Agaricomycetidae</taxon>
        <taxon>Agaricales</taxon>
        <taxon>Marasmiineae</taxon>
        <taxon>Physalacriaceae</taxon>
        <taxon>Armillaria</taxon>
    </lineage>
</organism>
<feature type="region of interest" description="Disordered" evidence="1">
    <location>
        <begin position="190"/>
        <end position="347"/>
    </location>
</feature>
<dbReference type="EMBL" id="JAUEPU010000002">
    <property type="protein sequence ID" value="KAK0504730.1"/>
    <property type="molecule type" value="Genomic_DNA"/>
</dbReference>
<protein>
    <submittedName>
        <fullName evidence="2">Uncharacterized protein</fullName>
    </submittedName>
</protein>
<evidence type="ECO:0000313" key="2">
    <source>
        <dbReference type="EMBL" id="KAK0504730.1"/>
    </source>
</evidence>
<accession>A0AA39QKP5</accession>
<evidence type="ECO:0000313" key="3">
    <source>
        <dbReference type="Proteomes" id="UP001175228"/>
    </source>
</evidence>
<name>A0AA39QKP5_9AGAR</name>
<keyword evidence="3" id="KW-1185">Reference proteome</keyword>
<sequence length="366" mass="39463">MAPKVANVPRSVITFHSPNRTFNRIFSENSLQEMKDAVCKKLGLSSASPVHLDHLQGDYCIALEDDDDFDAFHLLAKSMASLVVRVRAEEIHNGETITTATHHPPSDKTTSVFSQERKTSNASFTSQDSRVIESAGPSTKTSMRPAERRKRKRIADEDGSKADTGNTITVEPAPAADKQSIIVAGTSDSINDVDMLNPSGQSSRAAPKKRKEKVGDSISMGLTSGDLHLSTNTGKSKKGGKASIKPDRTDEAEKDSPPAATEVEVSKKTRKKKAMEAEPLHCASPLADPDIPGASKTSAEKASRLSNIIKKSTGLAPEPPISKSLSAATKKGKEKKEKETLFPNESEAEETVVGAYHNFFHSDPQF</sequence>
<feature type="compositionally biased region" description="Basic and acidic residues" evidence="1">
    <location>
        <begin position="244"/>
        <end position="256"/>
    </location>
</feature>
<feature type="compositionally biased region" description="Polar residues" evidence="1">
    <location>
        <begin position="95"/>
        <end position="129"/>
    </location>
</feature>
<feature type="region of interest" description="Disordered" evidence="1">
    <location>
        <begin position="95"/>
        <end position="174"/>
    </location>
</feature>
<reference evidence="2" key="1">
    <citation type="submission" date="2023-06" db="EMBL/GenBank/DDBJ databases">
        <authorList>
            <consortium name="Lawrence Berkeley National Laboratory"/>
            <person name="Ahrendt S."/>
            <person name="Sahu N."/>
            <person name="Indic B."/>
            <person name="Wong-Bajracharya J."/>
            <person name="Merenyi Z."/>
            <person name="Ke H.-M."/>
            <person name="Monk M."/>
            <person name="Kocsube S."/>
            <person name="Drula E."/>
            <person name="Lipzen A."/>
            <person name="Balint B."/>
            <person name="Henrissat B."/>
            <person name="Andreopoulos B."/>
            <person name="Martin F.M."/>
            <person name="Harder C.B."/>
            <person name="Rigling D."/>
            <person name="Ford K.L."/>
            <person name="Foster G.D."/>
            <person name="Pangilinan J."/>
            <person name="Papanicolaou A."/>
            <person name="Barry K."/>
            <person name="LaButti K."/>
            <person name="Viragh M."/>
            <person name="Koriabine M."/>
            <person name="Yan M."/>
            <person name="Riley R."/>
            <person name="Champramary S."/>
            <person name="Plett K.L."/>
            <person name="Tsai I.J."/>
            <person name="Slot J."/>
            <person name="Sipos G."/>
            <person name="Plett J."/>
            <person name="Nagy L.G."/>
            <person name="Grigoriev I.V."/>
        </authorList>
    </citation>
    <scope>NUCLEOTIDE SEQUENCE</scope>
    <source>
        <strain evidence="2">HWK02</strain>
    </source>
</reference>
<comment type="caution">
    <text evidence="2">The sequence shown here is derived from an EMBL/GenBank/DDBJ whole genome shotgun (WGS) entry which is preliminary data.</text>
</comment>
<gene>
    <name evidence="2" type="ORF">EDD18DRAFT_1126100</name>
</gene>
<dbReference type="AlphaFoldDB" id="A0AA39QKP5"/>
<proteinExistence type="predicted"/>